<dbReference type="PRINTS" id="PR00036">
    <property type="entry name" value="HTHLACI"/>
</dbReference>
<dbReference type="PANTHER" id="PTHR30146">
    <property type="entry name" value="LACI-RELATED TRANSCRIPTIONAL REPRESSOR"/>
    <property type="match status" value="1"/>
</dbReference>
<dbReference type="InterPro" id="IPR010982">
    <property type="entry name" value="Lambda_DNA-bd_dom_sf"/>
</dbReference>
<organism evidence="5 6">
    <name type="scientific">Alkalihalobacillus alcalophilus ATCC 27647 = CGMCC 1.3604</name>
    <dbReference type="NCBI Taxonomy" id="1218173"/>
    <lineage>
        <taxon>Bacteria</taxon>
        <taxon>Bacillati</taxon>
        <taxon>Bacillota</taxon>
        <taxon>Bacilli</taxon>
        <taxon>Bacillales</taxon>
        <taxon>Bacillaceae</taxon>
        <taxon>Alkalihalobacillus</taxon>
    </lineage>
</organism>
<dbReference type="PROSITE" id="PS50932">
    <property type="entry name" value="HTH_LACI_2"/>
    <property type="match status" value="1"/>
</dbReference>
<evidence type="ECO:0000313" key="6">
    <source>
        <dbReference type="Proteomes" id="UP000297014"/>
    </source>
</evidence>
<evidence type="ECO:0000313" key="5">
    <source>
        <dbReference type="EMBL" id="THG91951.1"/>
    </source>
</evidence>
<dbReference type="EMBL" id="JALP01000035">
    <property type="protein sequence ID" value="THG91951.1"/>
    <property type="molecule type" value="Genomic_DNA"/>
</dbReference>
<dbReference type="Gene3D" id="1.10.260.40">
    <property type="entry name" value="lambda repressor-like DNA-binding domains"/>
    <property type="match status" value="1"/>
</dbReference>
<dbReference type="Pfam" id="PF00356">
    <property type="entry name" value="LacI"/>
    <property type="match status" value="1"/>
</dbReference>
<keyword evidence="2" id="KW-0238">DNA-binding</keyword>
<proteinExistence type="predicted"/>
<evidence type="ECO:0000259" key="4">
    <source>
        <dbReference type="PROSITE" id="PS50932"/>
    </source>
</evidence>
<dbReference type="PROSITE" id="PS00356">
    <property type="entry name" value="HTH_LACI_1"/>
    <property type="match status" value="1"/>
</dbReference>
<dbReference type="AlphaFoldDB" id="A0A4S4K2V7"/>
<dbReference type="GO" id="GO:0000976">
    <property type="term" value="F:transcription cis-regulatory region binding"/>
    <property type="evidence" value="ECO:0007669"/>
    <property type="project" value="TreeGrafter"/>
</dbReference>
<gene>
    <name evidence="5" type="ORF">AJ85_00605</name>
</gene>
<protein>
    <recommendedName>
        <fullName evidence="4">HTH lacI-type domain-containing protein</fullName>
    </recommendedName>
</protein>
<keyword evidence="1" id="KW-0805">Transcription regulation</keyword>
<dbReference type="Proteomes" id="UP000297014">
    <property type="component" value="Unassembled WGS sequence"/>
</dbReference>
<dbReference type="SUPFAM" id="SSF47413">
    <property type="entry name" value="lambda repressor-like DNA-binding domains"/>
    <property type="match status" value="1"/>
</dbReference>
<evidence type="ECO:0000256" key="3">
    <source>
        <dbReference type="ARBA" id="ARBA00023163"/>
    </source>
</evidence>
<dbReference type="PANTHER" id="PTHR30146:SF149">
    <property type="entry name" value="HTH-TYPE TRANSCRIPTIONAL REGULATOR EBGR"/>
    <property type="match status" value="1"/>
</dbReference>
<dbReference type="OrthoDB" id="9796186at2"/>
<name>A0A4S4K2V7_ALKAL</name>
<evidence type="ECO:0000256" key="1">
    <source>
        <dbReference type="ARBA" id="ARBA00023015"/>
    </source>
</evidence>
<keyword evidence="3" id="KW-0804">Transcription</keyword>
<dbReference type="RefSeq" id="WP_003321136.1">
    <property type="nucleotide sequence ID" value="NZ_ALPT02000086.1"/>
</dbReference>
<dbReference type="SMART" id="SM00354">
    <property type="entry name" value="HTH_LACI"/>
    <property type="match status" value="1"/>
</dbReference>
<dbReference type="InterPro" id="IPR000843">
    <property type="entry name" value="HTH_LacI"/>
</dbReference>
<sequence>MQKRATLKDIAREAGVSVATVSYVLNYSEKQKISHETRLKVFNIAKKLHYVPNMEAKSLVNQKSKLIGIIYDAKLVEAASEALEFFQLTEQIKEQLATLHLDTILIPVHQVLSEEDKPFQQRAMDAVIVVGIKEEMLKSVTKNFVIPVLFVDCDPDDPIFHTVLTDYEKLFTEYVNEHKQKSSAIVLKEFAKKDLIDLAAKYFPKSNIFFSNQLQELADELHNGVITEVLAMSEMIGLQLERIRSQSFTLTTVISNSESKLLLATTKKIVISHKQKAEAVFTLVQSLINWEQHDEIPRYQFIVPREGH</sequence>
<comment type="caution">
    <text evidence="5">The sequence shown here is derived from an EMBL/GenBank/DDBJ whole genome shotgun (WGS) entry which is preliminary data.</text>
</comment>
<accession>A0A4S4K2V7</accession>
<dbReference type="CDD" id="cd01392">
    <property type="entry name" value="HTH_LacI"/>
    <property type="match status" value="1"/>
</dbReference>
<dbReference type="GO" id="GO:0003700">
    <property type="term" value="F:DNA-binding transcription factor activity"/>
    <property type="evidence" value="ECO:0007669"/>
    <property type="project" value="TreeGrafter"/>
</dbReference>
<reference evidence="5 6" key="1">
    <citation type="submission" date="2014-01" db="EMBL/GenBank/DDBJ databases">
        <title>Draft genome sequencing of Bacillus alcalophilus CGMCC 1.3604.</title>
        <authorList>
            <person name="Yang J."/>
            <person name="Diao L."/>
            <person name="Yang S."/>
        </authorList>
    </citation>
    <scope>NUCLEOTIDE SEQUENCE [LARGE SCALE GENOMIC DNA]</scope>
    <source>
        <strain evidence="5 6">CGMCC 1.3604</strain>
    </source>
</reference>
<dbReference type="Gene3D" id="3.40.50.2300">
    <property type="match status" value="1"/>
</dbReference>
<feature type="domain" description="HTH lacI-type" evidence="4">
    <location>
        <begin position="5"/>
        <end position="61"/>
    </location>
</feature>
<evidence type="ECO:0000256" key="2">
    <source>
        <dbReference type="ARBA" id="ARBA00023125"/>
    </source>
</evidence>